<dbReference type="AlphaFoldDB" id="A0A0A8H357"/>
<feature type="domain" description="D,L-carboxypeptidase peptidase" evidence="2">
    <location>
        <begin position="6"/>
        <end position="262"/>
    </location>
</feature>
<dbReference type="SUPFAM" id="SSF53187">
    <property type="entry name" value="Zn-dependent exopeptidases"/>
    <property type="match status" value="1"/>
</dbReference>
<dbReference type="EMBL" id="CP007770">
    <property type="protein sequence ID" value="AJC88412.1"/>
    <property type="molecule type" value="Genomic_DNA"/>
</dbReference>
<dbReference type="Pfam" id="PF17033">
    <property type="entry name" value="Peptidase_M99"/>
    <property type="match status" value="1"/>
</dbReference>
<accession>A0A0A8H357</accession>
<proteinExistence type="predicted"/>
<organism evidence="4 5">
    <name type="scientific">Campylobacter insulaenigrae NCTC 12927</name>
    <dbReference type="NCBI Taxonomy" id="1031564"/>
    <lineage>
        <taxon>Bacteria</taxon>
        <taxon>Pseudomonadati</taxon>
        <taxon>Campylobacterota</taxon>
        <taxon>Epsilonproteobacteria</taxon>
        <taxon>Campylobacterales</taxon>
        <taxon>Campylobacteraceae</taxon>
        <taxon>Campylobacter</taxon>
    </lineage>
</organism>
<feature type="chain" id="PRO_5002037711" evidence="1">
    <location>
        <begin position="17"/>
        <end position="462"/>
    </location>
</feature>
<dbReference type="RefSeq" id="WP_039651167.1">
    <property type="nucleotide sequence ID" value="NZ_CP007770.1"/>
</dbReference>
<keyword evidence="4" id="KW-0378">Hydrolase</keyword>
<dbReference type="InterPro" id="IPR031489">
    <property type="entry name" value="Peptidase_M99"/>
</dbReference>
<evidence type="ECO:0000256" key="1">
    <source>
        <dbReference type="SAM" id="SignalP"/>
    </source>
</evidence>
<dbReference type="GeneID" id="74432247"/>
<dbReference type="Proteomes" id="UP000031163">
    <property type="component" value="Chromosome"/>
</dbReference>
<keyword evidence="1" id="KW-0732">Signal</keyword>
<feature type="signal peptide" evidence="1">
    <location>
        <begin position="1"/>
        <end position="16"/>
    </location>
</feature>
<dbReference type="Gene3D" id="3.40.630.10">
    <property type="entry name" value="Zn peptidases"/>
    <property type="match status" value="1"/>
</dbReference>
<sequence length="462" mass="52956">MRFFICICMFINLVLALDFSVKENGVSLDDNNTVLILGGIQGDEPGGFHAASLLLSDYNITKGKIIVAPNLAFESIIARNRGNFGDLNRKFAHISKDDPDYFTIERIKKLILNPEINMVINLHDGSGFYRPQYESKDKNPNRWGNTSIIDQSEVNSTKYADLESIANEAVENINKALVKEEHQYHLKNTKTQETNDKEMLKALTYFVVSNHKAAFANEASKNLPTHLRVYYHLLAVEYYLKKANIEFTRTFELTPKGVYQAIEKPLEVKLFNDKILLVLDRPNPTINFLPFPVNQTLDYEASNEITAVVAGKNSYSVNYGNRLQTRIYPEYFEFSNALDNVQLIVDGQIIQSHFANKVLVKNNFEIPAINGVRVNIIGFDRGSDESGILIHKNQMQSKYSLDRKRKIYRVEFYELKNAHLDEQVLMYSNHTKEIKDANIPYALIDKTDQKDKFLGMILVEFE</sequence>
<dbReference type="InterPro" id="IPR033397">
    <property type="entry name" value="Metallo_peptidase_C"/>
</dbReference>
<feature type="domain" description="Metallo-carboxypeptidase C-terminal" evidence="3">
    <location>
        <begin position="334"/>
        <end position="414"/>
    </location>
</feature>
<protein>
    <submittedName>
        <fullName evidence="4">Putative metallocarboxypeptidase, peptidase M14 family</fullName>
    </submittedName>
</protein>
<evidence type="ECO:0000313" key="5">
    <source>
        <dbReference type="Proteomes" id="UP000031163"/>
    </source>
</evidence>
<evidence type="ECO:0000259" key="2">
    <source>
        <dbReference type="Pfam" id="PF17033"/>
    </source>
</evidence>
<evidence type="ECO:0000259" key="3">
    <source>
        <dbReference type="Pfam" id="PF17129"/>
    </source>
</evidence>
<reference evidence="4 5" key="1">
    <citation type="journal article" date="2014" name="Genome Biol. Evol.">
        <title>Comparative Genomics of the Campylobacter lari Group.</title>
        <authorList>
            <person name="Miller W.G."/>
            <person name="Yee E."/>
            <person name="Chapman M.H."/>
            <person name="Smith T.P."/>
            <person name="Bono J.L."/>
            <person name="Huynh S."/>
            <person name="Parker C.T."/>
            <person name="Vandamme P."/>
            <person name="Luong K."/>
            <person name="Korlach J."/>
        </authorList>
    </citation>
    <scope>NUCLEOTIDE SEQUENCE [LARGE SCALE GENOMIC DNA]</scope>
    <source>
        <strain evidence="4 5">NCTC 12927</strain>
    </source>
</reference>
<dbReference type="STRING" id="1031564.CINS_1469"/>
<keyword evidence="4" id="KW-0121">Carboxypeptidase</keyword>
<keyword evidence="4" id="KW-0645">Protease</keyword>
<evidence type="ECO:0000313" key="4">
    <source>
        <dbReference type="EMBL" id="AJC88412.1"/>
    </source>
</evidence>
<gene>
    <name evidence="4" type="ORF">CINS_1469</name>
</gene>
<dbReference type="Pfam" id="PF17129">
    <property type="entry name" value="Peptidase_M99_C"/>
    <property type="match status" value="1"/>
</dbReference>
<name>A0A0A8H357_9BACT</name>
<dbReference type="GO" id="GO:0004180">
    <property type="term" value="F:carboxypeptidase activity"/>
    <property type="evidence" value="ECO:0007669"/>
    <property type="project" value="UniProtKB-KW"/>
</dbReference>
<dbReference type="HOGENOM" id="CLU_632596_0_0_7"/>
<dbReference type="KEGG" id="cis:CINS_1469"/>